<keyword evidence="12" id="KW-0496">Mitochondrion</keyword>
<feature type="transmembrane region" description="Helical" evidence="14">
    <location>
        <begin position="34"/>
        <end position="53"/>
    </location>
</feature>
<evidence type="ECO:0000256" key="14">
    <source>
        <dbReference type="SAM" id="Phobius"/>
    </source>
</evidence>
<evidence type="ECO:0000256" key="10">
    <source>
        <dbReference type="ARBA" id="ARBA00022989"/>
    </source>
</evidence>
<organism evidence="16 17">
    <name type="scientific">Funneliformis geosporum</name>
    <dbReference type="NCBI Taxonomy" id="1117311"/>
    <lineage>
        <taxon>Eukaryota</taxon>
        <taxon>Fungi</taxon>
        <taxon>Fungi incertae sedis</taxon>
        <taxon>Mucoromycota</taxon>
        <taxon>Glomeromycotina</taxon>
        <taxon>Glomeromycetes</taxon>
        <taxon>Glomerales</taxon>
        <taxon>Glomeraceae</taxon>
        <taxon>Funneliformis</taxon>
    </lineage>
</organism>
<reference evidence="16" key="1">
    <citation type="submission" date="2022-08" db="EMBL/GenBank/DDBJ databases">
        <authorList>
            <person name="Kallberg Y."/>
            <person name="Tangrot J."/>
            <person name="Rosling A."/>
        </authorList>
    </citation>
    <scope>NUCLEOTIDE SEQUENCE</scope>
    <source>
        <strain evidence="16">Wild A</strain>
    </source>
</reference>
<dbReference type="PANTHER" id="PTHR19271:SF16">
    <property type="entry name" value="CYTOCHROME B"/>
    <property type="match status" value="1"/>
</dbReference>
<dbReference type="InterPro" id="IPR036150">
    <property type="entry name" value="Cyt_b/b6_C_sf"/>
</dbReference>
<evidence type="ECO:0000313" key="17">
    <source>
        <dbReference type="Proteomes" id="UP001153678"/>
    </source>
</evidence>
<feature type="transmembrane region" description="Helical" evidence="14">
    <location>
        <begin position="65"/>
        <end position="85"/>
    </location>
</feature>
<dbReference type="InterPro" id="IPR005798">
    <property type="entry name" value="Cyt_b/b6_C"/>
</dbReference>
<evidence type="ECO:0000256" key="3">
    <source>
        <dbReference type="ARBA" id="ARBA00022448"/>
    </source>
</evidence>
<proteinExistence type="predicted"/>
<evidence type="ECO:0000313" key="16">
    <source>
        <dbReference type="EMBL" id="CAI2196729.1"/>
    </source>
</evidence>
<dbReference type="Proteomes" id="UP001153678">
    <property type="component" value="Unassembled WGS sequence"/>
</dbReference>
<keyword evidence="8" id="KW-0999">Mitochondrion inner membrane</keyword>
<dbReference type="OrthoDB" id="3232012at2759"/>
<dbReference type="GO" id="GO:0008121">
    <property type="term" value="F:quinol-cytochrome-c reductase activity"/>
    <property type="evidence" value="ECO:0007669"/>
    <property type="project" value="TreeGrafter"/>
</dbReference>
<dbReference type="PANTHER" id="PTHR19271">
    <property type="entry name" value="CYTOCHROME B"/>
    <property type="match status" value="1"/>
</dbReference>
<evidence type="ECO:0000256" key="9">
    <source>
        <dbReference type="ARBA" id="ARBA00022982"/>
    </source>
</evidence>
<evidence type="ECO:0000256" key="1">
    <source>
        <dbReference type="ARBA" id="ARBA00004448"/>
    </source>
</evidence>
<evidence type="ECO:0000256" key="6">
    <source>
        <dbReference type="ARBA" id="ARBA00022692"/>
    </source>
</evidence>
<dbReference type="EMBL" id="CAMKVN010014816">
    <property type="protein sequence ID" value="CAI2196729.1"/>
    <property type="molecule type" value="Genomic_DNA"/>
</dbReference>
<evidence type="ECO:0000256" key="5">
    <source>
        <dbReference type="ARBA" id="ARBA00022660"/>
    </source>
</evidence>
<feature type="domain" description="Cytochrome b/b6 C-terminal region profile" evidence="15">
    <location>
        <begin position="1"/>
        <end position="90"/>
    </location>
</feature>
<dbReference type="AlphaFoldDB" id="A0A9W4T8M3"/>
<keyword evidence="7" id="KW-0479">Metal-binding</keyword>
<keyword evidence="17" id="KW-1185">Reference proteome</keyword>
<dbReference type="PROSITE" id="PS51003">
    <property type="entry name" value="CYTB_CTER"/>
    <property type="match status" value="1"/>
</dbReference>
<feature type="non-terminal residue" evidence="16">
    <location>
        <position position="147"/>
    </location>
</feature>
<dbReference type="GO" id="GO:0005743">
    <property type="term" value="C:mitochondrial inner membrane"/>
    <property type="evidence" value="ECO:0007669"/>
    <property type="project" value="UniProtKB-SubCell"/>
</dbReference>
<evidence type="ECO:0000256" key="8">
    <source>
        <dbReference type="ARBA" id="ARBA00022792"/>
    </source>
</evidence>
<keyword evidence="5" id="KW-0679">Respiratory chain</keyword>
<evidence type="ECO:0000256" key="7">
    <source>
        <dbReference type="ARBA" id="ARBA00022723"/>
    </source>
</evidence>
<dbReference type="GO" id="GO:0006122">
    <property type="term" value="P:mitochondrial electron transport, ubiquinol to cytochrome c"/>
    <property type="evidence" value="ECO:0007669"/>
    <property type="project" value="TreeGrafter"/>
</dbReference>
<comment type="caution">
    <text evidence="16">The sequence shown here is derived from an EMBL/GenBank/DDBJ whole genome shotgun (WGS) entry which is preliminary data.</text>
</comment>
<dbReference type="Pfam" id="PF00032">
    <property type="entry name" value="Cytochrom_B_C"/>
    <property type="match status" value="1"/>
</dbReference>
<sequence length="147" mass="16539">NSIAANPMQTPISIVPEFYLLPFYAILRAIPQKLLGVVAMLGAILILLALPFLETSRIRSCAFRPFMRLAFWSFVTNFFLLMWIGSQHPEKICRSFGRRSPKSGSMAFGFIDAEGYFGVKPLADFRVVENNYFGAGYVDSVLKTLFP</sequence>
<gene>
    <name evidence="16" type="ORF">FWILDA_LOCUS17724</name>
</gene>
<evidence type="ECO:0000259" key="15">
    <source>
        <dbReference type="PROSITE" id="PS51003"/>
    </source>
</evidence>
<keyword evidence="4" id="KW-0349">Heme</keyword>
<evidence type="ECO:0000256" key="13">
    <source>
        <dbReference type="ARBA" id="ARBA00023136"/>
    </source>
</evidence>
<keyword evidence="9" id="KW-0249">Electron transport</keyword>
<dbReference type="GO" id="GO:0016491">
    <property type="term" value="F:oxidoreductase activity"/>
    <property type="evidence" value="ECO:0007669"/>
    <property type="project" value="UniProtKB-UniRule"/>
</dbReference>
<evidence type="ECO:0000256" key="12">
    <source>
        <dbReference type="ARBA" id="ARBA00023128"/>
    </source>
</evidence>
<dbReference type="GO" id="GO:0046872">
    <property type="term" value="F:metal ion binding"/>
    <property type="evidence" value="ECO:0007669"/>
    <property type="project" value="UniProtKB-KW"/>
</dbReference>
<keyword evidence="10 14" id="KW-1133">Transmembrane helix</keyword>
<keyword evidence="6 14" id="KW-0812">Transmembrane</keyword>
<dbReference type="SUPFAM" id="SSF81648">
    <property type="entry name" value="a domain/subunit of cytochrome bc1 complex (Ubiquinol-cytochrome c reductase)"/>
    <property type="match status" value="1"/>
</dbReference>
<dbReference type="InterPro" id="IPR027387">
    <property type="entry name" value="Cytb/b6-like_sf"/>
</dbReference>
<evidence type="ECO:0000256" key="11">
    <source>
        <dbReference type="ARBA" id="ARBA00023004"/>
    </source>
</evidence>
<evidence type="ECO:0000256" key="4">
    <source>
        <dbReference type="ARBA" id="ARBA00022617"/>
    </source>
</evidence>
<name>A0A9W4T8M3_9GLOM</name>
<accession>A0A9W4T8M3</accession>
<comment type="subcellular location">
    <subcellularLocation>
        <location evidence="1">Mitochondrion inner membrane</location>
        <topology evidence="1">Multi-pass membrane protein</topology>
    </subcellularLocation>
</comment>
<keyword evidence="11" id="KW-0408">Iron</keyword>
<evidence type="ECO:0000256" key="2">
    <source>
        <dbReference type="ARBA" id="ARBA00013531"/>
    </source>
</evidence>
<dbReference type="Gene3D" id="1.20.810.10">
    <property type="entry name" value="Cytochrome Bc1 Complex, Chain C"/>
    <property type="match status" value="1"/>
</dbReference>
<protein>
    <recommendedName>
        <fullName evidence="2">Cytochrome b</fullName>
    </recommendedName>
</protein>
<keyword evidence="3" id="KW-0813">Transport</keyword>
<keyword evidence="13 14" id="KW-0472">Membrane</keyword>